<evidence type="ECO:0000313" key="8">
    <source>
        <dbReference type="Proteomes" id="UP001355207"/>
    </source>
</evidence>
<evidence type="ECO:0000313" key="7">
    <source>
        <dbReference type="EMBL" id="WWC89857.1"/>
    </source>
</evidence>
<proteinExistence type="inferred from homology"/>
<dbReference type="HAMAP" id="MF_03028">
    <property type="entry name" value="Pescadillo"/>
    <property type="match status" value="1"/>
</dbReference>
<feature type="region of interest" description="Disordered" evidence="5">
    <location>
        <begin position="506"/>
        <end position="545"/>
    </location>
</feature>
<dbReference type="PANTHER" id="PTHR12221">
    <property type="entry name" value="PESCADILLO - RELATED"/>
    <property type="match status" value="1"/>
</dbReference>
<feature type="region of interest" description="Disordered" evidence="5">
    <location>
        <begin position="307"/>
        <end position="329"/>
    </location>
</feature>
<feature type="compositionally biased region" description="Acidic residues" evidence="5">
    <location>
        <begin position="312"/>
        <end position="328"/>
    </location>
</feature>
<dbReference type="Pfam" id="PF06732">
    <property type="entry name" value="Pescadillo_N"/>
    <property type="match status" value="1"/>
</dbReference>
<feature type="compositionally biased region" description="Low complexity" evidence="5">
    <location>
        <begin position="586"/>
        <end position="601"/>
    </location>
</feature>
<dbReference type="GO" id="GO:0000466">
    <property type="term" value="P:maturation of 5.8S rRNA from tricistronic rRNA transcript (SSU-rRNA, 5.8S rRNA, LSU-rRNA)"/>
    <property type="evidence" value="ECO:0007669"/>
    <property type="project" value="UniProtKB-UniRule"/>
</dbReference>
<dbReference type="GO" id="GO:0030687">
    <property type="term" value="C:preribosome, large subunit precursor"/>
    <property type="evidence" value="ECO:0007669"/>
    <property type="project" value="UniProtKB-UniRule"/>
</dbReference>
<name>A0AAX4JWX3_9TREE</name>
<dbReference type="GO" id="GO:0043021">
    <property type="term" value="F:ribonucleoprotein complex binding"/>
    <property type="evidence" value="ECO:0007669"/>
    <property type="project" value="UniProtKB-UniRule"/>
</dbReference>
<dbReference type="GO" id="GO:0003723">
    <property type="term" value="F:RNA binding"/>
    <property type="evidence" value="ECO:0007669"/>
    <property type="project" value="TreeGrafter"/>
</dbReference>
<comment type="similarity">
    <text evidence="4">Belongs to the pescadillo family.</text>
</comment>
<dbReference type="AlphaFoldDB" id="A0AAX4JWX3"/>
<dbReference type="GO" id="GO:0005654">
    <property type="term" value="C:nucleoplasm"/>
    <property type="evidence" value="ECO:0007669"/>
    <property type="project" value="UniProtKB-SubCell"/>
</dbReference>
<dbReference type="PROSITE" id="PS50172">
    <property type="entry name" value="BRCT"/>
    <property type="match status" value="1"/>
</dbReference>
<feature type="region of interest" description="Disordered" evidence="5">
    <location>
        <begin position="586"/>
        <end position="658"/>
    </location>
</feature>
<keyword evidence="3 4" id="KW-0539">Nucleus</keyword>
<feature type="domain" description="BRCT" evidence="6">
    <location>
        <begin position="377"/>
        <end position="472"/>
    </location>
</feature>
<evidence type="ECO:0000256" key="5">
    <source>
        <dbReference type="SAM" id="MobiDB-lite"/>
    </source>
</evidence>
<reference evidence="7 8" key="1">
    <citation type="submission" date="2024-01" db="EMBL/GenBank/DDBJ databases">
        <title>Comparative genomics of Cryptococcus and Kwoniella reveals pathogenesis evolution and contrasting modes of karyotype evolution via chromosome fusion or intercentromeric recombination.</title>
        <authorList>
            <person name="Coelho M.A."/>
            <person name="David-Palma M."/>
            <person name="Shea T."/>
            <person name="Bowers K."/>
            <person name="McGinley-Smith S."/>
            <person name="Mohammad A.W."/>
            <person name="Gnirke A."/>
            <person name="Yurkov A.M."/>
            <person name="Nowrousian M."/>
            <person name="Sun S."/>
            <person name="Cuomo C.A."/>
            <person name="Heitman J."/>
        </authorList>
    </citation>
    <scope>NUCLEOTIDE SEQUENCE [LARGE SCALE GENOMIC DNA]</scope>
    <source>
        <strain evidence="7 8">CBS 6074</strain>
    </source>
</reference>
<evidence type="ECO:0000259" key="6">
    <source>
        <dbReference type="PROSITE" id="PS50172"/>
    </source>
</evidence>
<feature type="compositionally biased region" description="Basic and acidic residues" evidence="5">
    <location>
        <begin position="631"/>
        <end position="649"/>
    </location>
</feature>
<dbReference type="EMBL" id="CP144103">
    <property type="protein sequence ID" value="WWC89857.1"/>
    <property type="molecule type" value="Genomic_DNA"/>
</dbReference>
<evidence type="ECO:0000256" key="4">
    <source>
        <dbReference type="HAMAP-Rule" id="MF_03028"/>
    </source>
</evidence>
<dbReference type="Proteomes" id="UP001355207">
    <property type="component" value="Chromosome 6"/>
</dbReference>
<feature type="compositionally biased region" description="Acidic residues" evidence="5">
    <location>
        <begin position="510"/>
        <end position="537"/>
    </location>
</feature>
<dbReference type="SMART" id="SM00292">
    <property type="entry name" value="BRCT"/>
    <property type="match status" value="1"/>
</dbReference>
<dbReference type="Pfam" id="PF16589">
    <property type="entry name" value="BRCT_2"/>
    <property type="match status" value="1"/>
</dbReference>
<dbReference type="PANTHER" id="PTHR12221:SF6">
    <property type="entry name" value="PESCADILLO HOMOLOG"/>
    <property type="match status" value="1"/>
</dbReference>
<keyword evidence="2 4" id="KW-0698">rRNA processing</keyword>
<protein>
    <recommendedName>
        <fullName evidence="4">Pescadillo homolog</fullName>
    </recommendedName>
    <alternativeName>
        <fullName evidence="4">Nucleolar protein 7 homolog</fullName>
    </alternativeName>
</protein>
<dbReference type="InterPro" id="IPR001357">
    <property type="entry name" value="BRCT_dom"/>
</dbReference>
<accession>A0AAX4JWX3</accession>
<evidence type="ECO:0000256" key="2">
    <source>
        <dbReference type="ARBA" id="ARBA00022552"/>
    </source>
</evidence>
<dbReference type="InterPro" id="IPR010613">
    <property type="entry name" value="PES"/>
</dbReference>
<sequence>MAKIKRKGESGAAKNYVTRNQALKKLQISLSDFRRLCILKGIYPREPLNKKRANKGSSAPATFYYHKDIQYLLHEPLLVKFREHKAFAKKLARALGRGEWALAKNLEDAKPVARLDHLVKERYPTFTLALQDLQDPLNLVHLFSTLPTNPIPGKTLVPSSIIAECSRLISEWKVWAIRTHSLKKIFLGVKGIYYECEVPGQNNELVKVRWLEGYEFQQHVPTDVDFRILLTFLDLYRTLISFTLFKLYSEENLIYPPPLDVELDERGESVGAFRLVEKKENQGVESTNVSKKAVKKAIRGIKVNGATTATEGDVEMNDEEEEDQEDGENVMNEEFVERPTKAGEEVEDVATAPLTTYNSLLANTTELSSSNEASSSKQSLLFSPYTFYLSRETSSRTWEFVIRSMGGKIITSLNSPNPGDNNSITHVIIDRSITNERMREMENGKKWNWVQPQWVADCLNKQKILSTEGYKPNQLLPPHLSPWDYEGEVYRPWLEQQENDALIAAKEDADKEEDVIEKDQQVEEDDEEESDADEEETKETTYSPALLALSLDPENASLLHAAELEAEQNGISHSAFRNQLKEAIKANAGSAKSTSTTTSGKKNVKGGEEDLRKIMMSNKKSKLYEKMQYSNREKAAEKEKLEKKRLAIEKKKRKEARA</sequence>
<keyword evidence="1 4" id="KW-0690">Ribosome biogenesis</keyword>
<evidence type="ECO:0000256" key="3">
    <source>
        <dbReference type="ARBA" id="ARBA00023242"/>
    </source>
</evidence>
<comment type="subcellular location">
    <subcellularLocation>
        <location evidence="4">Nucleus</location>
        <location evidence="4">Nucleolus</location>
    </subcellularLocation>
    <subcellularLocation>
        <location evidence="4">Nucleus</location>
        <location evidence="4">Nucleoplasm</location>
    </subcellularLocation>
</comment>
<dbReference type="Gene3D" id="3.40.50.10190">
    <property type="entry name" value="BRCT domain"/>
    <property type="match status" value="1"/>
</dbReference>
<dbReference type="InterPro" id="IPR036420">
    <property type="entry name" value="BRCT_dom_sf"/>
</dbReference>
<gene>
    <name evidence="4" type="primary">NOP7</name>
    <name evidence="7" type="ORF">L201_004785</name>
</gene>
<dbReference type="SUPFAM" id="SSF52113">
    <property type="entry name" value="BRCT domain"/>
    <property type="match status" value="1"/>
</dbReference>
<dbReference type="GO" id="GO:0070545">
    <property type="term" value="C:PeBoW complex"/>
    <property type="evidence" value="ECO:0007669"/>
    <property type="project" value="TreeGrafter"/>
</dbReference>
<keyword evidence="8" id="KW-1185">Reference proteome</keyword>
<comment type="subunit">
    <text evidence="4">Component of the NOP7 complex, composed of ERB1, NOP7 and YTM1. Within the NOP7 complex ERB1 appears to interact directly with NOP7 and YTM1. The NOP7 complex also associates with the 66S pre-ribosome.</text>
</comment>
<dbReference type="GO" id="GO:0000463">
    <property type="term" value="P:maturation of LSU-rRNA from tricistronic rRNA transcript (SSU-rRNA, 5.8S rRNA, LSU-rRNA)"/>
    <property type="evidence" value="ECO:0007669"/>
    <property type="project" value="UniProtKB-UniRule"/>
</dbReference>
<comment type="function">
    <text evidence="4">Component of the NOP7 complex, which is required for maturation of the 25S and 5.8S ribosomal RNAs and formation of the 60S ribosome.</text>
</comment>
<evidence type="ECO:0000256" key="1">
    <source>
        <dbReference type="ARBA" id="ARBA00022517"/>
    </source>
</evidence>
<organism evidence="7 8">
    <name type="scientific">Kwoniella dendrophila CBS 6074</name>
    <dbReference type="NCBI Taxonomy" id="1295534"/>
    <lineage>
        <taxon>Eukaryota</taxon>
        <taxon>Fungi</taxon>
        <taxon>Dikarya</taxon>
        <taxon>Basidiomycota</taxon>
        <taxon>Agaricomycotina</taxon>
        <taxon>Tremellomycetes</taxon>
        <taxon>Tremellales</taxon>
        <taxon>Cryptococcaceae</taxon>
        <taxon>Kwoniella</taxon>
    </lineage>
</organism>